<evidence type="ECO:0000313" key="2">
    <source>
        <dbReference type="Proteomes" id="UP001642900"/>
    </source>
</evidence>
<dbReference type="RefSeq" id="WP_165032308.1">
    <property type="nucleotide sequence ID" value="NZ_JAAKZF010000046.1"/>
</dbReference>
<protein>
    <submittedName>
        <fullName evidence="1">Uncharacterized protein</fullName>
    </submittedName>
</protein>
<keyword evidence="2" id="KW-1185">Reference proteome</keyword>
<dbReference type="EMBL" id="JAAKZF010000046">
    <property type="protein sequence ID" value="NGO54206.1"/>
    <property type="molecule type" value="Genomic_DNA"/>
</dbReference>
<evidence type="ECO:0000313" key="1">
    <source>
        <dbReference type="EMBL" id="NGO54206.1"/>
    </source>
</evidence>
<reference evidence="1 2" key="1">
    <citation type="submission" date="2020-02" db="EMBL/GenBank/DDBJ databases">
        <title>Genome sequence of strain CCNWXJ40-4.</title>
        <authorList>
            <person name="Gao J."/>
            <person name="Sun J."/>
        </authorList>
    </citation>
    <scope>NUCLEOTIDE SEQUENCE [LARGE SCALE GENOMIC DNA]</scope>
    <source>
        <strain evidence="1 2">CCNWXJ 40-4</strain>
    </source>
</reference>
<comment type="caution">
    <text evidence="1">The sequence shown here is derived from an EMBL/GenBank/DDBJ whole genome shotgun (WGS) entry which is preliminary data.</text>
</comment>
<sequence>MTNDEKTPYRMNDAARAAQARLRKAGTLIKKGFQPTYDRADVLAGILLKHLPKDELTKVNLLLKKGIDLPRLMQRTAE</sequence>
<dbReference type="AlphaFoldDB" id="A0A6G4WJ00"/>
<gene>
    <name evidence="1" type="ORF">G6N73_24210</name>
</gene>
<accession>A0A6G4WJ00</accession>
<name>A0A6G4WJ00_9HYPH</name>
<organism evidence="1 2">
    <name type="scientific">Allomesorhizobium camelthorni</name>
    <dbReference type="NCBI Taxonomy" id="475069"/>
    <lineage>
        <taxon>Bacteria</taxon>
        <taxon>Pseudomonadati</taxon>
        <taxon>Pseudomonadota</taxon>
        <taxon>Alphaproteobacteria</taxon>
        <taxon>Hyphomicrobiales</taxon>
        <taxon>Phyllobacteriaceae</taxon>
        <taxon>Allomesorhizobium</taxon>
    </lineage>
</organism>
<dbReference type="Proteomes" id="UP001642900">
    <property type="component" value="Unassembled WGS sequence"/>
</dbReference>
<proteinExistence type="predicted"/>